<dbReference type="OrthoDB" id="2573941at2759"/>
<keyword evidence="1 2" id="KW-0694">RNA-binding</keyword>
<dbReference type="GO" id="GO:0003723">
    <property type="term" value="F:RNA binding"/>
    <property type="evidence" value="ECO:0007669"/>
    <property type="project" value="UniProtKB-UniRule"/>
</dbReference>
<proteinExistence type="predicted"/>
<evidence type="ECO:0000259" key="3">
    <source>
        <dbReference type="PROSITE" id="PS50102"/>
    </source>
</evidence>
<dbReference type="Gene3D" id="3.30.70.330">
    <property type="match status" value="1"/>
</dbReference>
<dbReference type="Proteomes" id="UP000510647">
    <property type="component" value="Chromosome 6"/>
</dbReference>
<evidence type="ECO:0000313" key="5">
    <source>
        <dbReference type="Proteomes" id="UP000510647"/>
    </source>
</evidence>
<dbReference type="GO" id="GO:0005686">
    <property type="term" value="C:U2 snRNP"/>
    <property type="evidence" value="ECO:0007669"/>
    <property type="project" value="TreeGrafter"/>
</dbReference>
<organism evidence="4 5">
    <name type="scientific">Torulaspora globosa</name>
    <dbReference type="NCBI Taxonomy" id="48254"/>
    <lineage>
        <taxon>Eukaryota</taxon>
        <taxon>Fungi</taxon>
        <taxon>Dikarya</taxon>
        <taxon>Ascomycota</taxon>
        <taxon>Saccharomycotina</taxon>
        <taxon>Saccharomycetes</taxon>
        <taxon>Saccharomycetales</taxon>
        <taxon>Saccharomycetaceae</taxon>
        <taxon>Torulaspora</taxon>
    </lineage>
</organism>
<dbReference type="GO" id="GO:0000398">
    <property type="term" value="P:mRNA splicing, via spliceosome"/>
    <property type="evidence" value="ECO:0007669"/>
    <property type="project" value="InterPro"/>
</dbReference>
<dbReference type="InterPro" id="IPR000504">
    <property type="entry name" value="RRM_dom"/>
</dbReference>
<protein>
    <recommendedName>
        <fullName evidence="3">RRM domain-containing protein</fullName>
    </recommendedName>
</protein>
<feature type="domain" description="RRM" evidence="3">
    <location>
        <begin position="34"/>
        <end position="112"/>
    </location>
</feature>
<dbReference type="CDD" id="cd12411">
    <property type="entry name" value="RRM_ist3_like"/>
    <property type="match status" value="1"/>
</dbReference>
<evidence type="ECO:0000256" key="1">
    <source>
        <dbReference type="ARBA" id="ARBA00022884"/>
    </source>
</evidence>
<dbReference type="SMART" id="SM00360">
    <property type="entry name" value="RRM"/>
    <property type="match status" value="1"/>
</dbReference>
<evidence type="ECO:0000256" key="2">
    <source>
        <dbReference type="PROSITE-ProRule" id="PRU00176"/>
    </source>
</evidence>
<dbReference type="InterPro" id="IPR035979">
    <property type="entry name" value="RBD_domain_sf"/>
</dbReference>
<dbReference type="PROSITE" id="PS50102">
    <property type="entry name" value="RRM"/>
    <property type="match status" value="1"/>
</dbReference>
<keyword evidence="5" id="KW-1185">Reference proteome</keyword>
<dbReference type="GO" id="GO:0071011">
    <property type="term" value="C:precatalytic spliceosome"/>
    <property type="evidence" value="ECO:0007669"/>
    <property type="project" value="TreeGrafter"/>
</dbReference>
<dbReference type="SUPFAM" id="SSF54928">
    <property type="entry name" value="RNA-binding domain, RBD"/>
    <property type="match status" value="1"/>
</dbReference>
<dbReference type="Pfam" id="PF00076">
    <property type="entry name" value="RRM_1"/>
    <property type="match status" value="1"/>
</dbReference>
<dbReference type="InterPro" id="IPR051847">
    <property type="entry name" value="RNA_proc/Spliceosome_comp"/>
</dbReference>
<reference evidence="4 5" key="1">
    <citation type="submission" date="2020-06" db="EMBL/GenBank/DDBJ databases">
        <title>The yeast mating-type switching endonuclease HO is a domesticated member of an unorthodox homing genetic element family.</title>
        <authorList>
            <person name="Coughlan A.Y."/>
            <person name="Lombardi L."/>
            <person name="Braun-Galleani S."/>
            <person name="Martos A.R."/>
            <person name="Galeote V."/>
            <person name="Bigey F."/>
            <person name="Dequin S."/>
            <person name="Byrne K.P."/>
            <person name="Wolfe K.H."/>
        </authorList>
    </citation>
    <scope>NUCLEOTIDE SEQUENCE [LARGE SCALE GENOMIC DNA]</scope>
    <source>
        <strain evidence="4 5">CBS2947</strain>
    </source>
</reference>
<sequence length="159" mass="18341">MNQIRAIQRINETELNNGILSPSLSWHEEYKNQAYIFIGGLNTELTEGDILTVFAQYGVPVDVCLVRDRETGNSRGFAYLKYEDQRSTILAIDNLNGIKLAGRVIKVDHAWYTPRDDLLHYREAVRKELDKDKVVVPEDRQIMASQEMTNELEDPMRNV</sequence>
<dbReference type="EMBL" id="CP059272">
    <property type="protein sequence ID" value="QLQ81624.1"/>
    <property type="molecule type" value="Genomic_DNA"/>
</dbReference>
<dbReference type="InterPro" id="IPR012677">
    <property type="entry name" value="Nucleotide-bd_a/b_plait_sf"/>
</dbReference>
<evidence type="ECO:0000313" key="4">
    <source>
        <dbReference type="EMBL" id="QLQ81624.1"/>
    </source>
</evidence>
<name>A0A7H9HV65_9SACH</name>
<dbReference type="PANTHER" id="PTHR45880:SF1">
    <property type="entry name" value="RNA-BINDING MOTIF PROTEIN, X-LINKED 2"/>
    <property type="match status" value="1"/>
</dbReference>
<accession>A0A7H9HV65</accession>
<dbReference type="AlphaFoldDB" id="A0A7H9HV65"/>
<gene>
    <name evidence="4" type="ORF">HG537_0F03850</name>
</gene>
<dbReference type="GO" id="GO:0071013">
    <property type="term" value="C:catalytic step 2 spliceosome"/>
    <property type="evidence" value="ECO:0007669"/>
    <property type="project" value="TreeGrafter"/>
</dbReference>
<dbReference type="InterPro" id="IPR045844">
    <property type="entry name" value="RRM_Ist3-like"/>
</dbReference>
<dbReference type="PANTHER" id="PTHR45880">
    <property type="entry name" value="RNA-BINDING MOTIF PROTEIN, X-LINKED 2"/>
    <property type="match status" value="1"/>
</dbReference>